<dbReference type="InterPro" id="IPR024976">
    <property type="entry name" value="DUF3885"/>
</dbReference>
<dbReference type="Pfam" id="PF13021">
    <property type="entry name" value="DUF3885"/>
    <property type="match status" value="1"/>
</dbReference>
<evidence type="ECO:0000313" key="3">
    <source>
        <dbReference type="Proteomes" id="UP001596549"/>
    </source>
</evidence>
<gene>
    <name evidence="2" type="ORF">ACFQPF_07935</name>
</gene>
<name>A0ABW2NRM0_9BACL</name>
<proteinExistence type="predicted"/>
<dbReference type="Proteomes" id="UP001596549">
    <property type="component" value="Unassembled WGS sequence"/>
</dbReference>
<comment type="caution">
    <text evidence="2">The sequence shown here is derived from an EMBL/GenBank/DDBJ whole genome shotgun (WGS) entry which is preliminary data.</text>
</comment>
<accession>A0ABW2NRM0</accession>
<evidence type="ECO:0000259" key="1">
    <source>
        <dbReference type="Pfam" id="PF13021"/>
    </source>
</evidence>
<sequence>MPLFYQWDYAIRFELGVMSLSGDDDQLYLENVYKKALTLFHSLHEKEDQLIVAASVSDYGYGIKQPGHLHFFSKYIKERSMLRTLTHQTLPYMYAEDEEDDECATHVFTLTCRMEDLRLHPMIKAICRHDMGMKPSIPHEIYFINRTKGTIFFIYDDRGCDVLGTSRESLEHMYHDYNAWILDYDRKEIDETFKR</sequence>
<protein>
    <submittedName>
        <fullName evidence="2">DUF3885 domain-containing protein</fullName>
    </submittedName>
</protein>
<dbReference type="EMBL" id="JBHTCP010000013">
    <property type="protein sequence ID" value="MFC7371603.1"/>
    <property type="molecule type" value="Genomic_DNA"/>
</dbReference>
<organism evidence="2 3">
    <name type="scientific">Fictibacillus iocasae</name>
    <dbReference type="NCBI Taxonomy" id="2715437"/>
    <lineage>
        <taxon>Bacteria</taxon>
        <taxon>Bacillati</taxon>
        <taxon>Bacillota</taxon>
        <taxon>Bacilli</taxon>
        <taxon>Bacillales</taxon>
        <taxon>Fictibacillaceae</taxon>
        <taxon>Fictibacillus</taxon>
    </lineage>
</organism>
<reference evidence="3" key="1">
    <citation type="journal article" date="2019" name="Int. J. Syst. Evol. Microbiol.">
        <title>The Global Catalogue of Microorganisms (GCM) 10K type strain sequencing project: providing services to taxonomists for standard genome sequencing and annotation.</title>
        <authorList>
            <consortium name="The Broad Institute Genomics Platform"/>
            <consortium name="The Broad Institute Genome Sequencing Center for Infectious Disease"/>
            <person name="Wu L."/>
            <person name="Ma J."/>
        </authorList>
    </citation>
    <scope>NUCLEOTIDE SEQUENCE [LARGE SCALE GENOMIC DNA]</scope>
    <source>
        <strain evidence="3">NBRC 106396</strain>
    </source>
</reference>
<feature type="domain" description="DUF3885" evidence="1">
    <location>
        <begin position="2"/>
        <end position="185"/>
    </location>
</feature>
<keyword evidence="3" id="KW-1185">Reference proteome</keyword>
<evidence type="ECO:0000313" key="2">
    <source>
        <dbReference type="EMBL" id="MFC7371603.1"/>
    </source>
</evidence>